<dbReference type="AlphaFoldDB" id="A0A8S1MIQ3"/>
<name>A0A8S1MIQ3_9CILI</name>
<dbReference type="OrthoDB" id="298860at2759"/>
<proteinExistence type="predicted"/>
<gene>
    <name evidence="1" type="ORF">PSON_ATCC_30995.1.T0380065</name>
</gene>
<comment type="caution">
    <text evidence="1">The sequence shown here is derived from an EMBL/GenBank/DDBJ whole genome shotgun (WGS) entry which is preliminary data.</text>
</comment>
<protein>
    <submittedName>
        <fullName evidence="1">Uncharacterized protein</fullName>
    </submittedName>
</protein>
<evidence type="ECO:0000313" key="2">
    <source>
        <dbReference type="Proteomes" id="UP000692954"/>
    </source>
</evidence>
<organism evidence="1 2">
    <name type="scientific">Paramecium sonneborni</name>
    <dbReference type="NCBI Taxonomy" id="65129"/>
    <lineage>
        <taxon>Eukaryota</taxon>
        <taxon>Sar</taxon>
        <taxon>Alveolata</taxon>
        <taxon>Ciliophora</taxon>
        <taxon>Intramacronucleata</taxon>
        <taxon>Oligohymenophorea</taxon>
        <taxon>Peniculida</taxon>
        <taxon>Parameciidae</taxon>
        <taxon>Paramecium</taxon>
    </lineage>
</organism>
<dbReference type="Proteomes" id="UP000692954">
    <property type="component" value="Unassembled WGS sequence"/>
</dbReference>
<reference evidence="1" key="1">
    <citation type="submission" date="2021-01" db="EMBL/GenBank/DDBJ databases">
        <authorList>
            <consortium name="Genoscope - CEA"/>
            <person name="William W."/>
        </authorList>
    </citation>
    <scope>NUCLEOTIDE SEQUENCE</scope>
</reference>
<sequence>MQVQGEKQKQIINLMQNNVRQSSKSRLLLSMIDNYQKSPDDEALLEAQKNSSVAQIEKRFKKSQANHTYAFPRTDENNQKFKSESPIAKQFSPKEQTIQKDNFKDLLKKIYLSNQKKNSRKTQLNPEFIKQQYSILQQSHRKSFQTVNKSKLQHSLSQNRLLTDVAQKQSYSRGQSPENKLFYSNRPVGIQLSKFINQNVNEKQRSQQNFNQHSCRSFELRYQFNKSPYSLLQNKSFDLIKQLPQFSSLYKVKSKNN</sequence>
<dbReference type="EMBL" id="CAJJDN010000038">
    <property type="protein sequence ID" value="CAD8078712.1"/>
    <property type="molecule type" value="Genomic_DNA"/>
</dbReference>
<accession>A0A8S1MIQ3</accession>
<evidence type="ECO:0000313" key="1">
    <source>
        <dbReference type="EMBL" id="CAD8078712.1"/>
    </source>
</evidence>
<keyword evidence="2" id="KW-1185">Reference proteome</keyword>